<keyword evidence="1" id="KW-0378">Hydrolase</keyword>
<evidence type="ECO:0000313" key="4">
    <source>
        <dbReference type="Proteomes" id="UP001319827"/>
    </source>
</evidence>
<dbReference type="InterPro" id="IPR003018">
    <property type="entry name" value="GAF"/>
</dbReference>
<evidence type="ECO:0000256" key="1">
    <source>
        <dbReference type="ARBA" id="ARBA00022801"/>
    </source>
</evidence>
<dbReference type="Proteomes" id="UP001319827">
    <property type="component" value="Chromosome"/>
</dbReference>
<dbReference type="EMBL" id="AP024355">
    <property type="protein sequence ID" value="BCR03878.1"/>
    <property type="molecule type" value="Genomic_DNA"/>
</dbReference>
<evidence type="ECO:0000313" key="3">
    <source>
        <dbReference type="EMBL" id="BCR03878.1"/>
    </source>
</evidence>
<organism evidence="3 4">
    <name type="scientific">Desulfuromonas versatilis</name>
    <dbReference type="NCBI Taxonomy" id="2802975"/>
    <lineage>
        <taxon>Bacteria</taxon>
        <taxon>Pseudomonadati</taxon>
        <taxon>Thermodesulfobacteriota</taxon>
        <taxon>Desulfuromonadia</taxon>
        <taxon>Desulfuromonadales</taxon>
        <taxon>Desulfuromonadaceae</taxon>
        <taxon>Desulfuromonas</taxon>
    </lineage>
</organism>
<dbReference type="SUPFAM" id="SSF55781">
    <property type="entry name" value="GAF domain-like"/>
    <property type="match status" value="2"/>
</dbReference>
<dbReference type="Gene3D" id="3.30.450.40">
    <property type="match status" value="2"/>
</dbReference>
<keyword evidence="4" id="KW-1185">Reference proteome</keyword>
<dbReference type="RefSeq" id="WP_221251318.1">
    <property type="nucleotide sequence ID" value="NZ_AP024355.1"/>
</dbReference>
<accession>A0ABM8HSD5</accession>
<name>A0ABM8HSD5_9BACT</name>
<feature type="domain" description="GAF" evidence="2">
    <location>
        <begin position="25"/>
        <end position="170"/>
    </location>
</feature>
<dbReference type="Pfam" id="PF13185">
    <property type="entry name" value="GAF_2"/>
    <property type="match status" value="2"/>
</dbReference>
<protein>
    <recommendedName>
        <fullName evidence="2">GAF domain-containing protein</fullName>
    </recommendedName>
</protein>
<gene>
    <name evidence="3" type="ORF">DESUT3_09470</name>
</gene>
<proteinExistence type="predicted"/>
<dbReference type="InterPro" id="IPR029016">
    <property type="entry name" value="GAF-like_dom_sf"/>
</dbReference>
<reference evidence="3 4" key="1">
    <citation type="journal article" date="2016" name="C (Basel)">
        <title>Selective Growth of and Electricity Production by Marine Exoelectrogenic Bacteria in Self-Aggregated Hydrogel of Microbially Reduced Graphene Oxide.</title>
        <authorList>
            <person name="Yoshida N."/>
            <person name="Goto Y."/>
            <person name="Miyata Y."/>
        </authorList>
    </citation>
    <scope>NUCLEOTIDE SEQUENCE [LARGE SCALE GENOMIC DNA]</scope>
    <source>
        <strain evidence="3 4">NIT-T3</strain>
    </source>
</reference>
<sequence length="393" mass="43831">MPQTHTQEFFRAFFEAAQAVLSTSSLEEILQALVREAVEALEVKAGSLRLVDEQGHRLELAAAYRLSDRYLNKGPLDSDRSMPEVLQGKAVHIRDAFRDPRIQYQAELREEGLNTLLSVPVTARDKVIGVLRLYTAEPRDFSSEEIEFASALAEMGGLAIANARIYRDAGVQLSSLLQQTGIELPQQHIEPTQAFKCFSFAPIDPARSLELFRTLHEITRAILSTLDSREVMALIIERVLIVMKVKGCAIRLINQTTHELELLAARGLSEQFLDKGPLHAEQSIRENLEGSPVLVEDACSDPRIEYPEEMAREGIASLLSLPIIAQRRVIGLLRLYTGAPRQFSQDEVAFLSALAEIAGVAIMNARLYEETRYDLSFWTATLGYLKGQDGPRG</sequence>
<dbReference type="SMART" id="SM00065">
    <property type="entry name" value="GAF"/>
    <property type="match status" value="2"/>
</dbReference>
<dbReference type="InterPro" id="IPR052016">
    <property type="entry name" value="Bact_Sigma-Reg"/>
</dbReference>
<evidence type="ECO:0000259" key="2">
    <source>
        <dbReference type="SMART" id="SM00065"/>
    </source>
</evidence>
<dbReference type="PANTHER" id="PTHR43156">
    <property type="entry name" value="STAGE II SPORULATION PROTEIN E-RELATED"/>
    <property type="match status" value="1"/>
</dbReference>
<dbReference type="PANTHER" id="PTHR43156:SF2">
    <property type="entry name" value="STAGE II SPORULATION PROTEIN E"/>
    <property type="match status" value="1"/>
</dbReference>
<feature type="domain" description="GAF" evidence="2">
    <location>
        <begin position="227"/>
        <end position="372"/>
    </location>
</feature>
<reference evidence="3 4" key="2">
    <citation type="journal article" date="2021" name="Int. J. Syst. Evol. Microbiol.">
        <title>Isolation and Polyphasic Characterization of Desulfuromonas versatilis sp. Nov., an Electrogenic Bacteria Capable of Versatile Metabolism Isolated from a Graphene Oxide-Reducing Enrichment Culture.</title>
        <authorList>
            <person name="Xie L."/>
            <person name="Yoshida N."/>
            <person name="Ishii S."/>
            <person name="Meng L."/>
        </authorList>
    </citation>
    <scope>NUCLEOTIDE SEQUENCE [LARGE SCALE GENOMIC DNA]</scope>
    <source>
        <strain evidence="3 4">NIT-T3</strain>
    </source>
</reference>